<name>A0A843WMW7_COLES</name>
<dbReference type="SMART" id="SM00316">
    <property type="entry name" value="S1"/>
    <property type="match status" value="3"/>
</dbReference>
<evidence type="ECO:0000313" key="4">
    <source>
        <dbReference type="Proteomes" id="UP000652761"/>
    </source>
</evidence>
<dbReference type="Pfam" id="PF00575">
    <property type="entry name" value="S1"/>
    <property type="match status" value="1"/>
</dbReference>
<dbReference type="Pfam" id="PF24685">
    <property type="entry name" value="OB_RRP5_4th"/>
    <property type="match status" value="1"/>
</dbReference>
<dbReference type="OrthoDB" id="412781at2759"/>
<accession>A0A843WMW7</accession>
<comment type="caution">
    <text evidence="3">The sequence shown here is derived from an EMBL/GenBank/DDBJ whole genome shotgun (WGS) entry which is preliminary data.</text>
</comment>
<feature type="domain" description="S1 motif" evidence="2">
    <location>
        <begin position="433"/>
        <end position="505"/>
    </location>
</feature>
<dbReference type="PANTHER" id="PTHR23270:SF10">
    <property type="entry name" value="PROTEIN RRP5 HOMOLOG"/>
    <property type="match status" value="1"/>
</dbReference>
<reference evidence="3" key="1">
    <citation type="submission" date="2017-07" db="EMBL/GenBank/DDBJ databases">
        <title>Taro Niue Genome Assembly and Annotation.</title>
        <authorList>
            <person name="Atibalentja N."/>
            <person name="Keating K."/>
            <person name="Fields C.J."/>
        </authorList>
    </citation>
    <scope>NUCLEOTIDE SEQUENCE</scope>
    <source>
        <strain evidence="3">Niue_2</strain>
        <tissue evidence="3">Leaf</tissue>
    </source>
</reference>
<feature type="domain" description="S1 motif" evidence="2">
    <location>
        <begin position="343"/>
        <end position="416"/>
    </location>
</feature>
<organism evidence="3 4">
    <name type="scientific">Colocasia esculenta</name>
    <name type="common">Wild taro</name>
    <name type="synonym">Arum esculentum</name>
    <dbReference type="NCBI Taxonomy" id="4460"/>
    <lineage>
        <taxon>Eukaryota</taxon>
        <taxon>Viridiplantae</taxon>
        <taxon>Streptophyta</taxon>
        <taxon>Embryophyta</taxon>
        <taxon>Tracheophyta</taxon>
        <taxon>Spermatophyta</taxon>
        <taxon>Magnoliopsida</taxon>
        <taxon>Liliopsida</taxon>
        <taxon>Araceae</taxon>
        <taxon>Aroideae</taxon>
        <taxon>Colocasieae</taxon>
        <taxon>Colocasia</taxon>
    </lineage>
</organism>
<evidence type="ECO:0000313" key="3">
    <source>
        <dbReference type="EMBL" id="MQM05855.1"/>
    </source>
</evidence>
<dbReference type="PROSITE" id="PS50126">
    <property type="entry name" value="S1"/>
    <property type="match status" value="3"/>
</dbReference>
<feature type="non-terminal residue" evidence="3">
    <location>
        <position position="564"/>
    </location>
</feature>
<gene>
    <name evidence="3" type="ORF">Taro_038668</name>
</gene>
<dbReference type="Gene3D" id="2.40.50.140">
    <property type="entry name" value="Nucleic acid-binding proteins"/>
    <property type="match status" value="2"/>
</dbReference>
<evidence type="ECO:0000256" key="1">
    <source>
        <dbReference type="SAM" id="MobiDB-lite"/>
    </source>
</evidence>
<dbReference type="EMBL" id="NMUH01003489">
    <property type="protein sequence ID" value="MQM05855.1"/>
    <property type="molecule type" value="Genomic_DNA"/>
</dbReference>
<keyword evidence="4" id="KW-1185">Reference proteome</keyword>
<feature type="compositionally biased region" description="Basic and acidic residues" evidence="1">
    <location>
        <begin position="82"/>
        <end position="93"/>
    </location>
</feature>
<feature type="compositionally biased region" description="Basic residues" evidence="1">
    <location>
        <begin position="106"/>
        <end position="116"/>
    </location>
</feature>
<dbReference type="GO" id="GO:0003723">
    <property type="term" value="F:RNA binding"/>
    <property type="evidence" value="ECO:0007669"/>
    <property type="project" value="TreeGrafter"/>
</dbReference>
<protein>
    <recommendedName>
        <fullName evidence="2">S1 motif domain-containing protein</fullName>
    </recommendedName>
</protein>
<sequence length="564" mass="61753">MALLPRKGKQKGRKENKPMASSGKGRPRDALGPRQSAAPFKKQGRKRSERHAEASSKPSSSASLLLAQDDEPDFPRGGRSLLTREEEAEARAEAEEEFEREMKWGGKNKKGKKKNNMNKGLGSRSEVDDEWASLFGGVITGKLPRFANRVTLKNISPNMKLWGVIAEVNTKDLVVSLPGGLRGFVRAEEALDIAPDDKHKVLTAQVKSIEDHGYILHFGLSSVSGFLPESSQDDDKMLKTGQLLQGAVKSIDKARRVVILNSDPELVAKCVVQELNGLSIDLLIPGMMVNAQVHATLENGVMLSFLTYFTGTVDIFHLQNSLPNASWKGDYTQKKVNKYVKTGDIYDGAKIVRVDKGIGLLLEIPSTPASSPVYVNMFDIDDEIQKLEKRFKEGMHVRVRILGMRHLDGLAMGTLKASALEGSVFTHSDVKPGMLVKAKVIAVESFGAIVQFSSGVKALCPLPHISELGLEPGSEANAVYHVGQVVKCRIISSSLVSRRINISFVLSRKRDARDSMIKPGSIVSAVVERLTPRAVIVHVKPDGHASLMKSLLRPGYEFVELLVL</sequence>
<dbReference type="InterPro" id="IPR057301">
    <property type="entry name" value="Rrp5_OB_4th"/>
</dbReference>
<dbReference type="InterPro" id="IPR003029">
    <property type="entry name" value="S1_domain"/>
</dbReference>
<dbReference type="FunFam" id="2.40.50.140:FF:000103">
    <property type="entry name" value="protein RRP5 homolog"/>
    <property type="match status" value="1"/>
</dbReference>
<feature type="compositionally biased region" description="Basic residues" evidence="1">
    <location>
        <begin position="1"/>
        <end position="14"/>
    </location>
</feature>
<dbReference type="GO" id="GO:0032040">
    <property type="term" value="C:small-subunit processome"/>
    <property type="evidence" value="ECO:0007669"/>
    <property type="project" value="TreeGrafter"/>
</dbReference>
<dbReference type="Proteomes" id="UP000652761">
    <property type="component" value="Unassembled WGS sequence"/>
</dbReference>
<dbReference type="InterPro" id="IPR045209">
    <property type="entry name" value="Rrp5"/>
</dbReference>
<feature type="compositionally biased region" description="Low complexity" evidence="1">
    <location>
        <begin position="55"/>
        <end position="67"/>
    </location>
</feature>
<dbReference type="AlphaFoldDB" id="A0A843WMW7"/>
<dbReference type="InterPro" id="IPR012340">
    <property type="entry name" value="NA-bd_OB-fold"/>
</dbReference>
<feature type="region of interest" description="Disordered" evidence="1">
    <location>
        <begin position="1"/>
        <end position="124"/>
    </location>
</feature>
<dbReference type="GO" id="GO:0006364">
    <property type="term" value="P:rRNA processing"/>
    <property type="evidence" value="ECO:0007669"/>
    <property type="project" value="InterPro"/>
</dbReference>
<evidence type="ECO:0000259" key="2">
    <source>
        <dbReference type="PROSITE" id="PS50126"/>
    </source>
</evidence>
<dbReference type="SUPFAM" id="SSF50249">
    <property type="entry name" value="Nucleic acid-binding proteins"/>
    <property type="match status" value="2"/>
</dbReference>
<proteinExistence type="predicted"/>
<feature type="domain" description="S1 motif" evidence="2">
    <location>
        <begin position="199"/>
        <end position="263"/>
    </location>
</feature>
<dbReference type="FunFam" id="2.40.50.140:FF:000148">
    <property type="entry name" value="protein RRP5 homolog isoform X1"/>
    <property type="match status" value="1"/>
</dbReference>
<dbReference type="PANTHER" id="PTHR23270">
    <property type="entry name" value="PROGRAMMED CELL DEATH PROTEIN 11 PRE-RRNA PROCESSING PROTEIN RRP5"/>
    <property type="match status" value="1"/>
</dbReference>